<accession>A0A2W5Z2J0</accession>
<dbReference type="AlphaFoldDB" id="A0A2W5Z2J0"/>
<dbReference type="InterPro" id="IPR002781">
    <property type="entry name" value="TM_pro_TauE-like"/>
</dbReference>
<evidence type="ECO:0000256" key="3">
    <source>
        <dbReference type="ARBA" id="ARBA00022692"/>
    </source>
</evidence>
<keyword evidence="4 6" id="KW-1133">Transmembrane helix</keyword>
<evidence type="ECO:0000313" key="8">
    <source>
        <dbReference type="Proteomes" id="UP000248724"/>
    </source>
</evidence>
<evidence type="ECO:0000313" key="7">
    <source>
        <dbReference type="EMBL" id="PZR79432.1"/>
    </source>
</evidence>
<dbReference type="InterPro" id="IPR051598">
    <property type="entry name" value="TSUP/Inactive_protease-like"/>
</dbReference>
<evidence type="ECO:0000256" key="5">
    <source>
        <dbReference type="ARBA" id="ARBA00023136"/>
    </source>
</evidence>
<feature type="non-terminal residue" evidence="7">
    <location>
        <position position="194"/>
    </location>
</feature>
<feature type="transmembrane region" description="Helical" evidence="6">
    <location>
        <begin position="78"/>
        <end position="96"/>
    </location>
</feature>
<reference evidence="7 8" key="1">
    <citation type="journal article" date="2017" name="Nature">
        <title>Atmospheric trace gases support primary production in Antarctic desert surface soil.</title>
        <authorList>
            <person name="Ji M."/>
            <person name="Greening C."/>
            <person name="Vanwonterghem I."/>
            <person name="Carere C.R."/>
            <person name="Bay S.K."/>
            <person name="Steen J.A."/>
            <person name="Montgomery K."/>
            <person name="Lines T."/>
            <person name="Beardall J."/>
            <person name="van Dorst J."/>
            <person name="Snape I."/>
            <person name="Stott M.B."/>
            <person name="Hugenholtz P."/>
            <person name="Ferrari B.C."/>
        </authorList>
    </citation>
    <scope>NUCLEOTIDE SEQUENCE [LARGE SCALE GENOMIC DNA]</scope>
    <source>
        <strain evidence="7">RRmetagenome_bin12</strain>
    </source>
</reference>
<feature type="transmembrane region" description="Helical" evidence="6">
    <location>
        <begin position="158"/>
        <end position="184"/>
    </location>
</feature>
<dbReference type="EMBL" id="QHBU01000206">
    <property type="protein sequence ID" value="PZR79432.1"/>
    <property type="molecule type" value="Genomic_DNA"/>
</dbReference>
<organism evidence="7 8">
    <name type="scientific">Candidatus Aeolococcus gillhamiae</name>
    <dbReference type="NCBI Taxonomy" id="3127015"/>
    <lineage>
        <taxon>Bacteria</taxon>
        <taxon>Bacillati</taxon>
        <taxon>Candidatus Dormiibacterota</taxon>
        <taxon>Candidatus Dormibacteria</taxon>
        <taxon>Candidatus Aeolococcales</taxon>
        <taxon>Candidatus Aeolococcaceae</taxon>
        <taxon>Candidatus Aeolococcus</taxon>
    </lineage>
</organism>
<dbReference type="PANTHER" id="PTHR43701:SF2">
    <property type="entry name" value="MEMBRANE TRANSPORTER PROTEIN YJNA-RELATED"/>
    <property type="match status" value="1"/>
</dbReference>
<proteinExistence type="inferred from homology"/>
<dbReference type="Pfam" id="PF01925">
    <property type="entry name" value="TauE"/>
    <property type="match status" value="1"/>
</dbReference>
<evidence type="ECO:0000256" key="2">
    <source>
        <dbReference type="ARBA" id="ARBA00009142"/>
    </source>
</evidence>
<sequence length="194" mass="19617">MSPTTVVILVALGAAVGVFGTLVGAGGGFILTPILLLIYPRDTAATITAISLVVVFFNALSGSAAYARQRRIDYRAGVAFAVATLPGAVAGALLVGAAPRRLFDAVMACLLGGLAIWLISGGGRDDRGGHGPAAGTPRLLTDRGGTTYRYSVRTRRGVVYSVGVGFISSFLGIGGGVIHVPLLVGALGFPVHVA</sequence>
<feature type="transmembrane region" description="Helical" evidence="6">
    <location>
        <begin position="7"/>
        <end position="38"/>
    </location>
</feature>
<evidence type="ECO:0000256" key="1">
    <source>
        <dbReference type="ARBA" id="ARBA00004141"/>
    </source>
</evidence>
<keyword evidence="5 6" id="KW-0472">Membrane</keyword>
<keyword evidence="3 6" id="KW-0812">Transmembrane</keyword>
<comment type="caution">
    <text evidence="7">The sequence shown here is derived from an EMBL/GenBank/DDBJ whole genome shotgun (WGS) entry which is preliminary data.</text>
</comment>
<gene>
    <name evidence="7" type="ORF">DLM65_10715</name>
</gene>
<evidence type="ECO:0000256" key="4">
    <source>
        <dbReference type="ARBA" id="ARBA00022989"/>
    </source>
</evidence>
<name>A0A2W5Z2J0_9BACT</name>
<dbReference type="PANTHER" id="PTHR43701">
    <property type="entry name" value="MEMBRANE TRANSPORTER PROTEIN MJ0441-RELATED"/>
    <property type="match status" value="1"/>
</dbReference>
<dbReference type="GO" id="GO:0005886">
    <property type="term" value="C:plasma membrane"/>
    <property type="evidence" value="ECO:0007669"/>
    <property type="project" value="UniProtKB-SubCell"/>
</dbReference>
<protein>
    <recommendedName>
        <fullName evidence="6">Probable membrane transporter protein</fullName>
    </recommendedName>
</protein>
<evidence type="ECO:0000256" key="6">
    <source>
        <dbReference type="RuleBase" id="RU363041"/>
    </source>
</evidence>
<dbReference type="Proteomes" id="UP000248724">
    <property type="component" value="Unassembled WGS sequence"/>
</dbReference>
<feature type="transmembrane region" description="Helical" evidence="6">
    <location>
        <begin position="102"/>
        <end position="120"/>
    </location>
</feature>
<comment type="subcellular location">
    <subcellularLocation>
        <location evidence="6">Cell membrane</location>
        <topology evidence="6">Multi-pass membrane protein</topology>
    </subcellularLocation>
    <subcellularLocation>
        <location evidence="1">Membrane</location>
        <topology evidence="1">Multi-pass membrane protein</topology>
    </subcellularLocation>
</comment>
<keyword evidence="6" id="KW-1003">Cell membrane</keyword>
<feature type="transmembrane region" description="Helical" evidence="6">
    <location>
        <begin position="44"/>
        <end position="66"/>
    </location>
</feature>
<comment type="similarity">
    <text evidence="2 6">Belongs to the 4-toluene sulfonate uptake permease (TSUP) (TC 2.A.102) family.</text>
</comment>